<organism evidence="3 4">
    <name type="scientific">Reichenbachiella agariperforans</name>
    <dbReference type="NCBI Taxonomy" id="156994"/>
    <lineage>
        <taxon>Bacteria</taxon>
        <taxon>Pseudomonadati</taxon>
        <taxon>Bacteroidota</taxon>
        <taxon>Cytophagia</taxon>
        <taxon>Cytophagales</taxon>
        <taxon>Reichenbachiellaceae</taxon>
        <taxon>Reichenbachiella</taxon>
    </lineage>
</organism>
<dbReference type="STRING" id="156994.SAMN04488028_106242"/>
<dbReference type="NCBIfam" id="TIGR04183">
    <property type="entry name" value="Por_Secre_tail"/>
    <property type="match status" value="1"/>
</dbReference>
<dbReference type="Proteomes" id="UP000184474">
    <property type="component" value="Unassembled WGS sequence"/>
</dbReference>
<dbReference type="EMBL" id="FRAA01000006">
    <property type="protein sequence ID" value="SHK62281.1"/>
    <property type="molecule type" value="Genomic_DNA"/>
</dbReference>
<dbReference type="Pfam" id="PF13573">
    <property type="entry name" value="SprB"/>
    <property type="match status" value="7"/>
</dbReference>
<accession>A0A1M6TZD7</accession>
<dbReference type="Gene3D" id="2.60.40.740">
    <property type="match status" value="1"/>
</dbReference>
<feature type="signal peptide" evidence="2">
    <location>
        <begin position="1"/>
        <end position="19"/>
    </location>
</feature>
<reference evidence="4" key="1">
    <citation type="submission" date="2016-11" db="EMBL/GenBank/DDBJ databases">
        <authorList>
            <person name="Varghese N."/>
            <person name="Submissions S."/>
        </authorList>
    </citation>
    <scope>NUCLEOTIDE SEQUENCE [LARGE SCALE GENOMIC DNA]</scope>
    <source>
        <strain evidence="4">DSM 26134</strain>
    </source>
</reference>
<gene>
    <name evidence="3" type="ORF">SAMN04488028_106242</name>
</gene>
<feature type="chain" id="PRO_5013291417" evidence="2">
    <location>
        <begin position="20"/>
        <end position="3080"/>
    </location>
</feature>
<sequence>MRKVLIISFLFCLRMLAVAQDYPYGPPCLDRPGRVHWSMVQSIGYSGGRVEMSFSNLVVLNNPNPTSLVSCFSSSCTFWEGTGDDIVVTWKDPSESVSITVSYYNSLNEYTTKTNTYNPVCSINPEAGSYCGGEQLNINSYGWWDSDNWQISTGGGWHKVIKSGGKDIPNGTLTLTYGETYTTDDGEDIFIDYNKSYRVKKCPEGDCGTEAQNPIQGSYTFYPEPPEIDTVIVSPPTCIDGGDASVKINHLNTVTEYDGVRYYYTLIKAVERTEGGCNADYGVEEEFSDGIIYCTDGAAVYSVVNDKGLDEFDISTKKFANTDGDSVKVNFSKGAYQLKIETQYYSEDENKFVTTCENHEKVFFVEDPTDYTPLTAENIKLTPSPPSCLGKSDGEIKVELIVENVGKGTLQWRKNGGNDSFISSGNLTGYLGGVNYTVEVKDDCDKVYPKIDLPSGTQLSISIDSLIHPDCNDNGAIEVSVTPNNLGSYTFEIDTADGETLENDINATTYTYSALKGGVEYDLVVGSDGCTSSSAISQELDTIPNTNFTVEGQSPECHDGQGSLLITATKGSVNNIPSKIDYTYTIFHDTLESDLSETKSSTFIVPELPSTVNYSVSIDDNCKTTESIFDESEIVPNTTKVAFSTPDIADQEINCYDGTYDSDLSFSVGSGSGDYSFSAVRSYDQDGETVEEDVSDKITATDSSGTISNLPRGSYTLTVTDDSCSFTDTMSFTIGVVNNVSTAITYQPTITDQATESDDYHLKCRDDLTDVSIAISGGNPFSGDYGYHVSLYKLNDAGEDEWINASFGEDKDNSTFERTNESTYVFKDLAVGTYYPQITDNNGCTKPFSGQEEDSTFQITAPAENLTLSSIDLDHFDGTDVKLRNSNFYVKCHDTGFTFKPANPIAQGGVGFYTFKMDGTEFSQTDGYSYTWDSDETQFDQTFTVTDDNGCVRSEGVAVNNPPALGFSTLASSNSYNHGASVECFDDVDEGSITAQGTGGIGQFKYFISDTTHASENKWTERSVQVPFGSLSIEADYGTTYALTVRDGIGCSFDSTISLTLPDTVKLQVTLGTWNGGKNIRCKNETDTVDFSVSGGDNTLEYTVFYKKIESLDTIPLDTKSDTIDVYLTAGNYHAYAQDGYGCASGTKLFGLEEPTDSLLIDESNIVINLPNCISDSIGDNDMGRVDFTVSGGIGPSSTNPYDYYWLDSLGNQLQSVLEDSIGSSYFRDSASYYDTARYILKVEDINGCVDTVPVNIIPDTTRLTINVINSIAPSCYDGTDGSVLFEIENGIADENSNFYYHLIGGNLLDTIPITHEYDTLKLDGLRDTNVHGAYHIYVEDTFGCDIVEENYDTFTLQAPTELILSELANLQPSFGSLADAMFAVKAQGGKGDYWVSNDGENFSLLNRDTVQVYEGVFPQSHTIYLRDDQYIDSQKDVCQTETSIITSQGRTLSLAGSYATDVSCAEDGSVQAIVSVNGMLADESIDLDELTVTWTNMDSQETGEVTIDSDGSGVVENLPADPYQLRASYRFASTFADEDNLPGYSYGQDTTMTLPQNLEIGQPQQLIKTMNAYPALCGEDGSGRLRVQVLQPGSLYKIDDATNWQNTGSSSVFEIAGISTGEHTLYLTKSDGSCETDSTFTIQNEPLQISIGSQINPACHEGSDGEVTINAHFATRSGGFIYHNLTTGENQTHGVFRGLEKGIYQFQVEDEDNAGCLSEIVEVELTEPTILSPSIQLEEVSCDLFGVSSEIGGGTPGYSTVYQTKAGVLVEDSTALVPGDYQLIVTDDADCSFTLDFTVQPSETLALAGNVETTTASCSYPNGTAQFTIQNGIPPYTVGTESFDTGIIELSSLTEGEKTEEVIDSRGCIMVVEFEIDSENTLELPTIHSYPTTCGEHEQNGALAVELPEGAAAPIQIEWIEIQQDTGIDQDSISGLAGGNYTVRVTDRFGCSQELTAMVSNETGIQSADWSISSSPYCGLSNGAINIHSINEGIAPYDVYQIEDENETRLGTINADESLAVSSLAAGNYSFQIRDQNACVLNLFGLSLEEDDSLLPSYSWRMKALSSCGQYNGSLEVVDSLQPGVVEYQWFDDAGENLNISSSVASGIAAGSYSVLATSEDGCEQALSLELNDRAPPVLSLVSRTSSPEGASNGSITVTQTGGAGGPYQYQLGSDPLESEASFDNLAPDTYQITGQDQHGCLSNTIGVAVAATEGLSLRHLSSTAATCTSSSDGQATILASGGIAPHNYYLAGEAVDAEISELPAGSYTATVVDDIGSESTVDFDVPVLATINVVSSTSQVFCTGDCTGSLSLDISGGSGNYEVRWDDGATGQSRQNLCVGTYAYQVVDAADSSCTYSASVAIEEEPELAINLLESSSPTCYQGDNGRLLVGATGGSGSYSYLWSNESTLPFVNAAAGEYTVTVTDSNFGCTATQTYSIEGTEEVVASDISVHAPLCYGTATGTIRLTIDPQASASVQWSDGQVGNIANDLSAGQYQYQITTSRGCISTGEVDVVENPALSATLTKKDNVCYGARQGEIELVVSGGRAPYRISWDHGSRSTHLRGLAAGQYSYTVYDANSCQVTGSVSISQPTQLSIESYEIRDLTCFASNDGSISLNLSGGTGSYDINWSNGEKSTEIQSLSTGTYIVEITDENGCKATGSYDVNQPTPLGILSTTRIHPSCYGYEDGSIEVVPFGGTAPYLTTWSDGTVASTIEGVGADQSYTVTVTDDQGCSLERTLRLSDPPGMQFSNVSYFDPTCYNGEDGSIQFDMVGGTTPYTYQWTQSEGANQLAELQSGTYEVMVLDDQNCEITRSFHLDNPEELFVAGLDDYYILCTGGELLLSTDQIWSNYQWTGPDDFHSVEEQVIVQEEGDYSLLVRDEDNCPAYGETIVEVSENPMDADFIRISEAVTYQPIVFVDLTTPMPDQVRWILPEDESILIEESDEVYLELIFTEPGTFDIGIEVQLSNCVSESYKSILVEAGDESAIEEQARVKPSIDVEMAPNPTQDEIQLILHVPNENKVTLQLMGSDQKLVRSEGLMGKQDYLLKWNLSDVPTGVYFLVYSHEGQVQSKRIVVLQ</sequence>
<protein>
    <submittedName>
        <fullName evidence="3">Por secretion system C-terminal sorting domain-containing protein</fullName>
    </submittedName>
</protein>
<dbReference type="InterPro" id="IPR026444">
    <property type="entry name" value="Secre_tail"/>
</dbReference>
<proteinExistence type="predicted"/>
<evidence type="ECO:0000313" key="3">
    <source>
        <dbReference type="EMBL" id="SHK62281.1"/>
    </source>
</evidence>
<dbReference type="InterPro" id="IPR025667">
    <property type="entry name" value="SprB_repeat"/>
</dbReference>
<feature type="compositionally biased region" description="Polar residues" evidence="1">
    <location>
        <begin position="2144"/>
        <end position="2162"/>
    </location>
</feature>
<evidence type="ECO:0000256" key="2">
    <source>
        <dbReference type="SAM" id="SignalP"/>
    </source>
</evidence>
<feature type="region of interest" description="Disordered" evidence="1">
    <location>
        <begin position="2144"/>
        <end position="2168"/>
    </location>
</feature>
<evidence type="ECO:0000256" key="1">
    <source>
        <dbReference type="SAM" id="MobiDB-lite"/>
    </source>
</evidence>
<keyword evidence="2" id="KW-0732">Signal</keyword>
<keyword evidence="4" id="KW-1185">Reference proteome</keyword>
<name>A0A1M6TZD7_REIAG</name>
<evidence type="ECO:0000313" key="4">
    <source>
        <dbReference type="Proteomes" id="UP000184474"/>
    </source>
</evidence>